<evidence type="ECO:0000313" key="1">
    <source>
        <dbReference type="EMBL" id="KAI3849701.1"/>
    </source>
</evidence>
<dbReference type="EMBL" id="JAJJMB010016078">
    <property type="protein sequence ID" value="KAI3849701.1"/>
    <property type="molecule type" value="Genomic_DNA"/>
</dbReference>
<reference evidence="1" key="1">
    <citation type="submission" date="2022-04" db="EMBL/GenBank/DDBJ databases">
        <title>A functionally conserved STORR gene fusion in Papaver species that diverged 16.8 million years ago.</title>
        <authorList>
            <person name="Catania T."/>
        </authorList>
    </citation>
    <scope>NUCLEOTIDE SEQUENCE</scope>
    <source>
        <strain evidence="1">S-188037</strain>
    </source>
</reference>
<name>A0AAD4S025_9MAGN</name>
<dbReference type="AlphaFoldDB" id="A0AAD4S025"/>
<dbReference type="Proteomes" id="UP001202328">
    <property type="component" value="Unassembled WGS sequence"/>
</dbReference>
<keyword evidence="2" id="KW-1185">Reference proteome</keyword>
<accession>A0AAD4S025</accession>
<comment type="caution">
    <text evidence="1">The sequence shown here is derived from an EMBL/GenBank/DDBJ whole genome shotgun (WGS) entry which is preliminary data.</text>
</comment>
<protein>
    <submittedName>
        <fullName evidence="1">Uncharacterized protein</fullName>
    </submittedName>
</protein>
<evidence type="ECO:0000313" key="2">
    <source>
        <dbReference type="Proteomes" id="UP001202328"/>
    </source>
</evidence>
<gene>
    <name evidence="1" type="ORF">MKW98_026615</name>
</gene>
<organism evidence="1 2">
    <name type="scientific">Papaver atlanticum</name>
    <dbReference type="NCBI Taxonomy" id="357466"/>
    <lineage>
        <taxon>Eukaryota</taxon>
        <taxon>Viridiplantae</taxon>
        <taxon>Streptophyta</taxon>
        <taxon>Embryophyta</taxon>
        <taxon>Tracheophyta</taxon>
        <taxon>Spermatophyta</taxon>
        <taxon>Magnoliopsida</taxon>
        <taxon>Ranunculales</taxon>
        <taxon>Papaveraceae</taxon>
        <taxon>Papaveroideae</taxon>
        <taxon>Papaver</taxon>
    </lineage>
</organism>
<sequence>MGPTSTFEFDGESSGLLGPGESRWPFTSGYAFATWSYMESFADSLNSATTASVARSGESAAMSSAAAASALAGEGIAHMPRLFSFLSVDNHGRRILCSVFGSGKGALDLILLLQWLVYKGVDVNVLYLRRWGLFTSFKESIVPEKMARLASKGGDVLPSFEIGGSLHLLYHPKLLSGYFCPNASTSAAAGTHRRPF</sequence>
<proteinExistence type="predicted"/>